<dbReference type="NCBIfam" id="TIGR02232">
    <property type="entry name" value="myxo_disulf_rpt"/>
    <property type="match status" value="5"/>
</dbReference>
<evidence type="ECO:0000256" key="6">
    <source>
        <dbReference type="SAM" id="MobiDB-lite"/>
    </source>
</evidence>
<evidence type="ECO:0000256" key="5">
    <source>
        <dbReference type="ARBA" id="ARBA00023180"/>
    </source>
</evidence>
<sequence length="570" mass="58835">MFCAALLLSLAACGDDTTPGSDAGTRPDASTGIQDAGSEMDAGADAGTEPEDDAGSDAGTLPDDDAGTDAGMDAGALDAGPEDAGTTDAGTDPVDAGSPVICGDGKKEGSEGCDDGNTTSGDGCSASCQVEPGWNCGAGGLRCHAASCGDGIIAAPEECEDGNRDNGDGCNATCRLEQGYACHVVGKQCTKTTCGDGKVEGTEQCDDGNHDLGDGCSPLCQREPRCVNGICDALCGDGILTAGEACDDGNLRDFDGCSSTCQIEEGFVCVLSEPLSTLRLPIVYRDFRGNDLPNGHVDFQNANGQETGIVQATLGPAGKPVYAKTGVFSATTHGQTNFDQWFRDATNVNLTVVSTLPLSRTSSPSTLTYLFEDTSFFPLDGKGWVAEGQETTRPDSTGAPHNYSFTSETRFWFVYTGQGQLVFTGDDDVWVFINGKLAIDLGGVHTSMTSTVDLAGRASALGLQPDGIYEVAVFQAERFTTGSSYKLQLSSFLPANQSRVCISACGNGRLDEGEECDDGSNQGGYGQCAPGCLLGIRCGDGVVQFNQGEQCDDGNTVSRDGCSATCMLEL</sequence>
<dbReference type="Proteomes" id="UP000537825">
    <property type="component" value="Unassembled WGS sequence"/>
</dbReference>
<name>A0A7X4YG83_9BACT</name>
<protein>
    <submittedName>
        <fullName evidence="8">DUF4215 domain-containing protein</fullName>
    </submittedName>
</protein>
<evidence type="ECO:0000256" key="4">
    <source>
        <dbReference type="ARBA" id="ARBA00023157"/>
    </source>
</evidence>
<dbReference type="PROSITE" id="PS51820">
    <property type="entry name" value="PA14"/>
    <property type="match status" value="1"/>
</dbReference>
<comment type="similarity">
    <text evidence="1">Belongs to the prespore-cell-inducing factor family.</text>
</comment>
<evidence type="ECO:0000313" key="8">
    <source>
        <dbReference type="EMBL" id="NBC44799.1"/>
    </source>
</evidence>
<evidence type="ECO:0000256" key="2">
    <source>
        <dbReference type="ARBA" id="ARBA00022729"/>
    </source>
</evidence>
<keyword evidence="5" id="KW-0325">Glycoprotein</keyword>
<dbReference type="SMART" id="SM00758">
    <property type="entry name" value="PA14"/>
    <property type="match status" value="1"/>
</dbReference>
<dbReference type="PANTHER" id="PTHR31137:SF5">
    <property type="entry name" value="PROTEIN PSIQ-RELATED"/>
    <property type="match status" value="1"/>
</dbReference>
<dbReference type="InterPro" id="IPR037524">
    <property type="entry name" value="PA14/GLEYA"/>
</dbReference>
<dbReference type="InterPro" id="IPR011658">
    <property type="entry name" value="PA14_dom"/>
</dbReference>
<evidence type="ECO:0000313" key="9">
    <source>
        <dbReference type="Proteomes" id="UP000537825"/>
    </source>
</evidence>
<dbReference type="AlphaFoldDB" id="A0A7X4YG83"/>
<comment type="caution">
    <text evidence="8">The sequence shown here is derived from an EMBL/GenBank/DDBJ whole genome shotgun (WGS) entry which is preliminary data.</text>
</comment>
<dbReference type="GO" id="GO:0005576">
    <property type="term" value="C:extracellular region"/>
    <property type="evidence" value="ECO:0007669"/>
    <property type="project" value="TreeGrafter"/>
</dbReference>
<accession>A0A7X4YG83</accession>
<gene>
    <name evidence="8" type="ORF">GTZ93_33865</name>
</gene>
<dbReference type="InterPro" id="IPR051154">
    <property type="entry name" value="Prespore-cell_inducing_factor"/>
</dbReference>
<keyword evidence="4" id="KW-1015">Disulfide bond</keyword>
<dbReference type="PANTHER" id="PTHR31137">
    <property type="entry name" value="PROTEIN PSIB-RELATED-RELATED"/>
    <property type="match status" value="1"/>
</dbReference>
<dbReference type="Pfam" id="PF07691">
    <property type="entry name" value="PA14"/>
    <property type="match status" value="1"/>
</dbReference>
<reference evidence="8 9" key="1">
    <citation type="submission" date="2020-01" db="EMBL/GenBank/DDBJ databases">
        <title>The draft genome sequence of Corallococcus exiguus DSM 14696.</title>
        <authorList>
            <person name="Zhang X."/>
            <person name="Zhu H."/>
        </authorList>
    </citation>
    <scope>NUCLEOTIDE SEQUENCE [LARGE SCALE GENOMIC DNA]</scope>
    <source>
        <strain evidence="8 9">DSM 14696</strain>
    </source>
</reference>
<dbReference type="InterPro" id="IPR011936">
    <property type="entry name" value="Myxo_disulph_rpt"/>
</dbReference>
<dbReference type="RefSeq" id="WP_139919961.1">
    <property type="nucleotide sequence ID" value="NZ_CBCSLE010000011.1"/>
</dbReference>
<keyword evidence="2" id="KW-0732">Signal</keyword>
<keyword evidence="9" id="KW-1185">Reference proteome</keyword>
<keyword evidence="3" id="KW-0677">Repeat</keyword>
<dbReference type="NCBIfam" id="TIGR02148">
    <property type="entry name" value="Fibro_Slime"/>
    <property type="match status" value="1"/>
</dbReference>
<feature type="domain" description="PA14" evidence="7">
    <location>
        <begin position="361"/>
        <end position="505"/>
    </location>
</feature>
<dbReference type="InterPro" id="IPR011874">
    <property type="entry name" value="Fibro_Slime"/>
</dbReference>
<dbReference type="EMBL" id="JAAAPK010000011">
    <property type="protein sequence ID" value="NBC44799.1"/>
    <property type="molecule type" value="Genomic_DNA"/>
</dbReference>
<evidence type="ECO:0000256" key="1">
    <source>
        <dbReference type="ARBA" id="ARBA00008709"/>
    </source>
</evidence>
<feature type="region of interest" description="Disordered" evidence="6">
    <location>
        <begin position="16"/>
        <end position="101"/>
    </location>
</feature>
<proteinExistence type="inferred from homology"/>
<organism evidence="8 9">
    <name type="scientific">Corallococcus exiguus</name>
    <dbReference type="NCBI Taxonomy" id="83462"/>
    <lineage>
        <taxon>Bacteria</taxon>
        <taxon>Pseudomonadati</taxon>
        <taxon>Myxococcota</taxon>
        <taxon>Myxococcia</taxon>
        <taxon>Myxococcales</taxon>
        <taxon>Cystobacterineae</taxon>
        <taxon>Myxococcaceae</taxon>
        <taxon>Corallococcus</taxon>
    </lineage>
</organism>
<feature type="compositionally biased region" description="Low complexity" evidence="6">
    <location>
        <begin position="68"/>
        <end position="79"/>
    </location>
</feature>
<dbReference type="Pfam" id="PF13948">
    <property type="entry name" value="DUF4215"/>
    <property type="match status" value="4"/>
</dbReference>
<evidence type="ECO:0000259" key="7">
    <source>
        <dbReference type="PROSITE" id="PS51820"/>
    </source>
</evidence>
<evidence type="ECO:0000256" key="3">
    <source>
        <dbReference type="ARBA" id="ARBA00022737"/>
    </source>
</evidence>